<keyword evidence="4 5" id="KW-0472">Membrane</keyword>
<proteinExistence type="predicted"/>
<evidence type="ECO:0000313" key="7">
    <source>
        <dbReference type="EMBL" id="KZV56094.1"/>
    </source>
</evidence>
<dbReference type="GO" id="GO:0016020">
    <property type="term" value="C:membrane"/>
    <property type="evidence" value="ECO:0007669"/>
    <property type="project" value="UniProtKB-SubCell"/>
</dbReference>
<evidence type="ECO:0000259" key="6">
    <source>
        <dbReference type="Pfam" id="PF03168"/>
    </source>
</evidence>
<evidence type="ECO:0000256" key="5">
    <source>
        <dbReference type="SAM" id="Phobius"/>
    </source>
</evidence>
<comment type="subcellular location">
    <subcellularLocation>
        <location evidence="1">Membrane</location>
        <topology evidence="1">Single-pass membrane protein</topology>
    </subcellularLocation>
</comment>
<dbReference type="InterPro" id="IPR044839">
    <property type="entry name" value="NDR1-like"/>
</dbReference>
<dbReference type="InterPro" id="IPR004864">
    <property type="entry name" value="LEA_2"/>
</dbReference>
<dbReference type="PANTHER" id="PTHR31234">
    <property type="entry name" value="LATE EMBRYOGENESIS ABUNDANT (LEA) HYDROXYPROLINE-RICH GLYCOPROTEIN FAMILY"/>
    <property type="match status" value="1"/>
</dbReference>
<feature type="transmembrane region" description="Helical" evidence="5">
    <location>
        <begin position="49"/>
        <end position="69"/>
    </location>
</feature>
<sequence>MAESENTDSSMFHQPLLSETQPQSSENVEVLAPFPPAYHRGGLSKSCRCGVISCAIALIFLVASFVLLWPSKPQLSIVQLSLNGLGFHTVPSISLDVKLKLTVQVRNQDFYSIKYDWLNVTIDYRGQNLANATSEGGLVNARSSSYVNATLDVDAVEVLSDVVMLVEDVAAGEITLDTESKIGGKIIFFFFDLPLKATISCQVIANMTNETVSSQNCYPEVHL</sequence>
<keyword evidence="8" id="KW-1185">Reference proteome</keyword>
<dbReference type="Proteomes" id="UP000250235">
    <property type="component" value="Unassembled WGS sequence"/>
</dbReference>
<evidence type="ECO:0000256" key="2">
    <source>
        <dbReference type="ARBA" id="ARBA00022692"/>
    </source>
</evidence>
<dbReference type="Pfam" id="PF03168">
    <property type="entry name" value="LEA_2"/>
    <property type="match status" value="1"/>
</dbReference>
<evidence type="ECO:0000256" key="4">
    <source>
        <dbReference type="ARBA" id="ARBA00023136"/>
    </source>
</evidence>
<evidence type="ECO:0000256" key="3">
    <source>
        <dbReference type="ARBA" id="ARBA00022989"/>
    </source>
</evidence>
<feature type="domain" description="Late embryogenesis abundant protein LEA-2 subgroup" evidence="6">
    <location>
        <begin position="102"/>
        <end position="197"/>
    </location>
</feature>
<protein>
    <recommendedName>
        <fullName evidence="6">Late embryogenesis abundant protein LEA-2 subgroup domain-containing protein</fullName>
    </recommendedName>
</protein>
<dbReference type="PANTHER" id="PTHR31234:SF4">
    <property type="entry name" value="EXPRESSED PROTEIN"/>
    <property type="match status" value="1"/>
</dbReference>
<dbReference type="EMBL" id="KQ988415">
    <property type="protein sequence ID" value="KZV56094.1"/>
    <property type="molecule type" value="Genomic_DNA"/>
</dbReference>
<dbReference type="Gene3D" id="2.60.40.1820">
    <property type="match status" value="1"/>
</dbReference>
<dbReference type="AlphaFoldDB" id="A0A2Z7DFA8"/>
<accession>A0A2Z7DFA8</accession>
<dbReference type="OrthoDB" id="1414122at2759"/>
<gene>
    <name evidence="7" type="ORF">F511_06111</name>
</gene>
<evidence type="ECO:0000313" key="8">
    <source>
        <dbReference type="Proteomes" id="UP000250235"/>
    </source>
</evidence>
<evidence type="ECO:0000256" key="1">
    <source>
        <dbReference type="ARBA" id="ARBA00004167"/>
    </source>
</evidence>
<keyword evidence="2 5" id="KW-0812">Transmembrane</keyword>
<name>A0A2Z7DFA8_9LAMI</name>
<dbReference type="SUPFAM" id="SSF117070">
    <property type="entry name" value="LEA14-like"/>
    <property type="match status" value="1"/>
</dbReference>
<organism evidence="7 8">
    <name type="scientific">Dorcoceras hygrometricum</name>
    <dbReference type="NCBI Taxonomy" id="472368"/>
    <lineage>
        <taxon>Eukaryota</taxon>
        <taxon>Viridiplantae</taxon>
        <taxon>Streptophyta</taxon>
        <taxon>Embryophyta</taxon>
        <taxon>Tracheophyta</taxon>
        <taxon>Spermatophyta</taxon>
        <taxon>Magnoliopsida</taxon>
        <taxon>eudicotyledons</taxon>
        <taxon>Gunneridae</taxon>
        <taxon>Pentapetalae</taxon>
        <taxon>asterids</taxon>
        <taxon>lamiids</taxon>
        <taxon>Lamiales</taxon>
        <taxon>Gesneriaceae</taxon>
        <taxon>Didymocarpoideae</taxon>
        <taxon>Trichosporeae</taxon>
        <taxon>Loxocarpinae</taxon>
        <taxon>Dorcoceras</taxon>
    </lineage>
</organism>
<dbReference type="GO" id="GO:0098542">
    <property type="term" value="P:defense response to other organism"/>
    <property type="evidence" value="ECO:0007669"/>
    <property type="project" value="InterPro"/>
</dbReference>
<reference evidence="7 8" key="1">
    <citation type="journal article" date="2015" name="Proc. Natl. Acad. Sci. U.S.A.">
        <title>The resurrection genome of Boea hygrometrica: A blueprint for survival of dehydration.</title>
        <authorList>
            <person name="Xiao L."/>
            <person name="Yang G."/>
            <person name="Zhang L."/>
            <person name="Yang X."/>
            <person name="Zhao S."/>
            <person name="Ji Z."/>
            <person name="Zhou Q."/>
            <person name="Hu M."/>
            <person name="Wang Y."/>
            <person name="Chen M."/>
            <person name="Xu Y."/>
            <person name="Jin H."/>
            <person name="Xiao X."/>
            <person name="Hu G."/>
            <person name="Bao F."/>
            <person name="Hu Y."/>
            <person name="Wan P."/>
            <person name="Li L."/>
            <person name="Deng X."/>
            <person name="Kuang T."/>
            <person name="Xiang C."/>
            <person name="Zhu J.K."/>
            <person name="Oliver M.J."/>
            <person name="He Y."/>
        </authorList>
    </citation>
    <scope>NUCLEOTIDE SEQUENCE [LARGE SCALE GENOMIC DNA]</scope>
    <source>
        <strain evidence="8">cv. XS01</strain>
    </source>
</reference>
<keyword evidence="3 5" id="KW-1133">Transmembrane helix</keyword>